<dbReference type="PANTHER" id="PTHR33407:SF9">
    <property type="entry name" value="PECTATE LYASE F-RELATED"/>
    <property type="match status" value="1"/>
</dbReference>
<dbReference type="Proteomes" id="UP001064933">
    <property type="component" value="Chromosome"/>
</dbReference>
<evidence type="ECO:0000256" key="7">
    <source>
        <dbReference type="ARBA" id="ARBA00022729"/>
    </source>
</evidence>
<comment type="subcellular location">
    <subcellularLocation>
        <location evidence="3 10">Secreted</location>
    </subcellularLocation>
</comment>
<comment type="cofactor">
    <cofactor evidence="2 10">
        <name>Ca(2+)</name>
        <dbReference type="ChEBI" id="CHEBI:29108"/>
    </cofactor>
</comment>
<evidence type="ECO:0000256" key="5">
    <source>
        <dbReference type="ARBA" id="ARBA00012272"/>
    </source>
</evidence>
<evidence type="ECO:0000256" key="4">
    <source>
        <dbReference type="ARBA" id="ARBA00006463"/>
    </source>
</evidence>
<evidence type="ECO:0000313" key="12">
    <source>
        <dbReference type="Proteomes" id="UP001064933"/>
    </source>
</evidence>
<keyword evidence="9 10" id="KW-0456">Lyase</keyword>
<dbReference type="SUPFAM" id="SSF51126">
    <property type="entry name" value="Pectin lyase-like"/>
    <property type="match status" value="1"/>
</dbReference>
<evidence type="ECO:0000256" key="6">
    <source>
        <dbReference type="ARBA" id="ARBA00022525"/>
    </source>
</evidence>
<dbReference type="PANTHER" id="PTHR33407">
    <property type="entry name" value="PECTATE LYASE F-RELATED"/>
    <property type="match status" value="1"/>
</dbReference>
<evidence type="ECO:0000256" key="9">
    <source>
        <dbReference type="ARBA" id="ARBA00023239"/>
    </source>
</evidence>
<sequence>MKQWQRWAVAAAWMCGASAAMATITVTGSRDFGGEKVGTSCSGGDESQQPVILIKDGGTVSNVVLAAGKAADGIHCEGSCTLKNVTWEDVCEDAATMKGGSGKTMNINGATVNNADDKIFQHNGIGSKVNISNVTVNGTNGKLYRTCGNCSSQGKRTGAITDVTVNGTIKSGLAGVNKNYGDTVSIRKVKWKNFDVNKTKVCVPFNGVIKGNGEAKELPVEWGTTTCNVSKTDITKF</sequence>
<evidence type="ECO:0000313" key="11">
    <source>
        <dbReference type="EMBL" id="UXH80722.1"/>
    </source>
</evidence>
<evidence type="ECO:0000256" key="3">
    <source>
        <dbReference type="ARBA" id="ARBA00004613"/>
    </source>
</evidence>
<dbReference type="Gene3D" id="2.160.20.10">
    <property type="entry name" value="Single-stranded right-handed beta-helix, Pectin lyase-like"/>
    <property type="match status" value="1"/>
</dbReference>
<protein>
    <recommendedName>
        <fullName evidence="5 10">Pectate lyase</fullName>
        <ecNumber evidence="5 10">4.2.2.2</ecNumber>
    </recommendedName>
</protein>
<evidence type="ECO:0000256" key="1">
    <source>
        <dbReference type="ARBA" id="ARBA00000695"/>
    </source>
</evidence>
<comment type="catalytic activity">
    <reaction evidence="1 10">
        <text>Eliminative cleavage of (1-&gt;4)-alpha-D-galacturonan to give oligosaccharides with 4-deoxy-alpha-D-galact-4-enuronosyl groups at their non-reducing ends.</text>
        <dbReference type="EC" id="4.2.2.2"/>
    </reaction>
</comment>
<dbReference type="GO" id="GO:0016829">
    <property type="term" value="F:lyase activity"/>
    <property type="evidence" value="ECO:0007669"/>
    <property type="project" value="UniProtKB-KW"/>
</dbReference>
<comment type="function">
    <text evidence="10">Catalyzes the depolymerization of both polygalacturonate and pectins of methyl esterification degree from 22 to 89%, with an endo mode of action. In contrast to the majority of pectate lyases, displays high activity on highly methylated pectins.</text>
</comment>
<proteinExistence type="inferred from homology"/>
<evidence type="ECO:0000256" key="2">
    <source>
        <dbReference type="ARBA" id="ARBA00001913"/>
    </source>
</evidence>
<dbReference type="EMBL" id="CP104562">
    <property type="protein sequence ID" value="UXH80722.1"/>
    <property type="molecule type" value="Genomic_DNA"/>
</dbReference>
<dbReference type="InterPro" id="IPR011050">
    <property type="entry name" value="Pectin_lyase_fold/virulence"/>
</dbReference>
<dbReference type="InterPro" id="IPR004898">
    <property type="entry name" value="Pectate_lyase_PlyH/PlyE-like"/>
</dbReference>
<feature type="chain" id="PRO_5044965554" description="Pectate lyase" evidence="10">
    <location>
        <begin position="23"/>
        <end position="237"/>
    </location>
</feature>
<keyword evidence="8 10" id="KW-0106">Calcium</keyword>
<dbReference type="Pfam" id="PF03211">
    <property type="entry name" value="Pectate_lyase"/>
    <property type="match status" value="1"/>
</dbReference>
<accession>A0ABY6BBZ8</accession>
<name>A0ABY6BBZ8_9BURK</name>
<evidence type="ECO:0000256" key="10">
    <source>
        <dbReference type="RuleBase" id="RU367009"/>
    </source>
</evidence>
<reference evidence="11" key="1">
    <citation type="submission" date="2022-10" db="EMBL/GenBank/DDBJ databases">
        <title>Characterization and whole genome sequencing of a new Roseateles species, isolated from fresh water.</title>
        <authorList>
            <person name="Guliayeva D.Y."/>
            <person name="Akhremchuk A.E."/>
            <person name="Sikolenko M.A."/>
            <person name="Valentovich L.N."/>
            <person name="Sidarenka A.V."/>
        </authorList>
    </citation>
    <scope>NUCLEOTIDE SEQUENCE</scope>
    <source>
        <strain evidence="11">BIM B-1768</strain>
    </source>
</reference>
<keyword evidence="6 10" id="KW-0964">Secreted</keyword>
<feature type="signal peptide" evidence="10">
    <location>
        <begin position="1"/>
        <end position="22"/>
    </location>
</feature>
<keyword evidence="7 10" id="KW-0732">Signal</keyword>
<dbReference type="InterPro" id="IPR012334">
    <property type="entry name" value="Pectin_lyas_fold"/>
</dbReference>
<keyword evidence="12" id="KW-1185">Reference proteome</keyword>
<dbReference type="EC" id="4.2.2.2" evidence="5 10"/>
<organism evidence="11 12">
    <name type="scientific">Roseateles amylovorans</name>
    <dbReference type="NCBI Taxonomy" id="2978473"/>
    <lineage>
        <taxon>Bacteria</taxon>
        <taxon>Pseudomonadati</taxon>
        <taxon>Pseudomonadota</taxon>
        <taxon>Betaproteobacteria</taxon>
        <taxon>Burkholderiales</taxon>
        <taxon>Sphaerotilaceae</taxon>
        <taxon>Roseateles</taxon>
    </lineage>
</organism>
<gene>
    <name evidence="11" type="ORF">N4261_12930</name>
</gene>
<dbReference type="RefSeq" id="WP_261760539.1">
    <property type="nucleotide sequence ID" value="NZ_CP104562.2"/>
</dbReference>
<comment type="similarity">
    <text evidence="4 10">Belongs to the polysaccharide lyase 3 family.</text>
</comment>
<evidence type="ECO:0000256" key="8">
    <source>
        <dbReference type="ARBA" id="ARBA00022837"/>
    </source>
</evidence>